<evidence type="ECO:0000259" key="4">
    <source>
        <dbReference type="PROSITE" id="PS50948"/>
    </source>
</evidence>
<dbReference type="GO" id="GO:0005615">
    <property type="term" value="C:extracellular space"/>
    <property type="evidence" value="ECO:0007669"/>
    <property type="project" value="TreeGrafter"/>
</dbReference>
<evidence type="ECO:0000256" key="1">
    <source>
        <dbReference type="ARBA" id="ARBA00023157"/>
    </source>
</evidence>
<evidence type="ECO:0000256" key="3">
    <source>
        <dbReference type="SAM" id="SignalP"/>
    </source>
</evidence>
<dbReference type="Pfam" id="PF00147">
    <property type="entry name" value="Fibrinogen_C"/>
    <property type="match status" value="1"/>
</dbReference>
<dbReference type="InterPro" id="IPR050373">
    <property type="entry name" value="Fibrinogen_C-term_domain"/>
</dbReference>
<dbReference type="PROSITE" id="PS00514">
    <property type="entry name" value="FIBRINOGEN_C_1"/>
    <property type="match status" value="1"/>
</dbReference>
<feature type="signal peptide" evidence="3">
    <location>
        <begin position="1"/>
        <end position="17"/>
    </location>
</feature>
<dbReference type="PROSITE" id="PS51406">
    <property type="entry name" value="FIBRINOGEN_C_2"/>
    <property type="match status" value="1"/>
</dbReference>
<evidence type="ECO:0000313" key="8">
    <source>
        <dbReference type="RefSeq" id="XP_055865136.1"/>
    </source>
</evidence>
<evidence type="ECO:0000256" key="2">
    <source>
        <dbReference type="SAM" id="MobiDB-lite"/>
    </source>
</evidence>
<dbReference type="GeneID" id="106065851"/>
<dbReference type="RefSeq" id="XP_055865136.1">
    <property type="nucleotide sequence ID" value="XM_056009161.1"/>
</dbReference>
<dbReference type="CDD" id="cd00087">
    <property type="entry name" value="FReD"/>
    <property type="match status" value="1"/>
</dbReference>
<feature type="domain" description="Fibrinogen C-terminal" evidence="5">
    <location>
        <begin position="404"/>
        <end position="613"/>
    </location>
</feature>
<proteinExistence type="predicted"/>
<keyword evidence="1" id="KW-1015">Disulfide bond</keyword>
<dbReference type="AlphaFoldDB" id="A0A9W2YQT7"/>
<dbReference type="RefSeq" id="XP_055865137.1">
    <property type="nucleotide sequence ID" value="XM_056009162.1"/>
</dbReference>
<dbReference type="InterPro" id="IPR036056">
    <property type="entry name" value="Fibrinogen-like_C"/>
</dbReference>
<feature type="region of interest" description="Disordered" evidence="2">
    <location>
        <begin position="173"/>
        <end position="224"/>
    </location>
</feature>
<dbReference type="Pfam" id="PF00024">
    <property type="entry name" value="PAN_1"/>
    <property type="match status" value="1"/>
</dbReference>
<feature type="domain" description="Apple" evidence="4">
    <location>
        <begin position="56"/>
        <end position="132"/>
    </location>
</feature>
<dbReference type="SMART" id="SM00186">
    <property type="entry name" value="FBG"/>
    <property type="match status" value="1"/>
</dbReference>
<dbReference type="PROSITE" id="PS50948">
    <property type="entry name" value="PAN"/>
    <property type="match status" value="1"/>
</dbReference>
<dbReference type="PANTHER" id="PTHR19143">
    <property type="entry name" value="FIBRINOGEN/TENASCIN/ANGIOPOEITIN"/>
    <property type="match status" value="1"/>
</dbReference>
<feature type="compositionally biased region" description="Low complexity" evidence="2">
    <location>
        <begin position="173"/>
        <end position="195"/>
    </location>
</feature>
<keyword evidence="6" id="KW-1185">Reference proteome</keyword>
<dbReference type="InterPro" id="IPR002181">
    <property type="entry name" value="Fibrinogen_a/b/g_C_dom"/>
</dbReference>
<evidence type="ECO:0000313" key="7">
    <source>
        <dbReference type="RefSeq" id="XP_055865134.1"/>
    </source>
</evidence>
<dbReference type="OrthoDB" id="6197028at2759"/>
<gene>
    <name evidence="7 8 9" type="primary">LOC106065851</name>
</gene>
<accession>A0A9W2YQT7</accession>
<dbReference type="RefSeq" id="XP_055865134.1">
    <property type="nucleotide sequence ID" value="XM_056009159.1"/>
</dbReference>
<dbReference type="InterPro" id="IPR020837">
    <property type="entry name" value="Fibrinogen_CS"/>
</dbReference>
<dbReference type="InterPro" id="IPR003609">
    <property type="entry name" value="Pan_app"/>
</dbReference>
<feature type="compositionally biased region" description="Polar residues" evidence="2">
    <location>
        <begin position="196"/>
        <end position="222"/>
    </location>
</feature>
<evidence type="ECO:0000313" key="6">
    <source>
        <dbReference type="Proteomes" id="UP001165740"/>
    </source>
</evidence>
<sequence>MNQLCLVLFLCIEITMGQKTCLYKGKSYNNGEVMSSDDCKTCYCGVFGIYCYNRFCINQVTCKMKKNINKNIPETSSITTKTEDECVSKCLADSKCRLSRYDVSQRLCELASEEVLSKTYFEFGVNVFIKECTEPPTKIATTATSTSETTTMSTSTRIEAKTTTATEPTAIDATSPVTTTEPTTTTTMNTYSSLPPNTKATQDTPTSTNIVNMATTNPPTKLNLDKTSSKTIKVRYLRLAVTPSAIELGKTEALLIYCSLPESSSTPFQNLVSLKLSHSIDKDVYPFKDLASINVADGRVNAHNNEGSGGGVISNTDEPFLSFLFPFPYFHMAGDYRCLAQGNTSDNQPLALTAIAKVFIEYHSLVSISKTLRSLRLEQIQSENKTRQQDAIGTKQEDVGGYNVITNRQPVSCRDVNSTEDRMVVTLASGLKVMCDTKTDGGGWIIFQRRINGKVDFYRGWKEYRDGFGDYNIGEFYLGNENIFMLTSGRQYELRIDMEFKTKKYFAKYSRFKVLSEANNYQLNIEQFSGNAGDSLTYHNDQFFSTFDRDNDRQNRSNCAVTYLGAWWYNACLYANLNGKWGSREYGKGLIWLGFTSPKESVTFSEMKMRETSRQ</sequence>
<protein>
    <submittedName>
        <fullName evidence="7 8">Uncharacterized protein LOC106065851</fullName>
    </submittedName>
</protein>
<dbReference type="InterPro" id="IPR014716">
    <property type="entry name" value="Fibrinogen_a/b/g_C_1"/>
</dbReference>
<reference evidence="7 8" key="1">
    <citation type="submission" date="2025-04" db="UniProtKB">
        <authorList>
            <consortium name="RefSeq"/>
        </authorList>
    </citation>
    <scope>IDENTIFICATION</scope>
</reference>
<dbReference type="SUPFAM" id="SSF56496">
    <property type="entry name" value="Fibrinogen C-terminal domain-like"/>
    <property type="match status" value="1"/>
</dbReference>
<keyword evidence="3" id="KW-0732">Signal</keyword>
<feature type="chain" id="PRO_5044702415" evidence="3">
    <location>
        <begin position="18"/>
        <end position="615"/>
    </location>
</feature>
<evidence type="ECO:0000259" key="5">
    <source>
        <dbReference type="PROSITE" id="PS51406"/>
    </source>
</evidence>
<dbReference type="Proteomes" id="UP001165740">
    <property type="component" value="Chromosome 13"/>
</dbReference>
<evidence type="ECO:0000313" key="9">
    <source>
        <dbReference type="RefSeq" id="XP_055865137.1"/>
    </source>
</evidence>
<dbReference type="Gene3D" id="3.90.215.10">
    <property type="entry name" value="Gamma Fibrinogen, chain A, domain 1"/>
    <property type="match status" value="1"/>
</dbReference>
<organism evidence="6 8">
    <name type="scientific">Biomphalaria glabrata</name>
    <name type="common">Bloodfluke planorb</name>
    <name type="synonym">Freshwater snail</name>
    <dbReference type="NCBI Taxonomy" id="6526"/>
    <lineage>
        <taxon>Eukaryota</taxon>
        <taxon>Metazoa</taxon>
        <taxon>Spiralia</taxon>
        <taxon>Lophotrochozoa</taxon>
        <taxon>Mollusca</taxon>
        <taxon>Gastropoda</taxon>
        <taxon>Heterobranchia</taxon>
        <taxon>Euthyneura</taxon>
        <taxon>Panpulmonata</taxon>
        <taxon>Hygrophila</taxon>
        <taxon>Lymnaeoidea</taxon>
        <taxon>Planorbidae</taxon>
        <taxon>Biomphalaria</taxon>
    </lineage>
</organism>
<name>A0A9W2YQT7_BIOGL</name>